<name>D5V0Q4_ARCNC</name>
<dbReference type="RefSeq" id="WP_013136011.1">
    <property type="nucleotide sequence ID" value="NC_014166.1"/>
</dbReference>
<dbReference type="Pfam" id="PF00975">
    <property type="entry name" value="Thioesterase"/>
    <property type="match status" value="1"/>
</dbReference>
<accession>D5V0Q4</accession>
<protein>
    <submittedName>
        <fullName evidence="3">Oleoyl-(Acyl-carrier-protein) hydrolase</fullName>
        <ecNumber evidence="3">3.1.2.14</ecNumber>
    </submittedName>
</protein>
<dbReference type="OrthoDB" id="8480037at2"/>
<proteinExistence type="inferred from homology"/>
<organism evidence="3 4">
    <name type="scientific">Arcobacter nitrofigilis (strain ATCC 33309 / DSM 7299 / CCUG 15893 / LMG 7604 / NCTC 12251 / CI)</name>
    <name type="common">Campylobacter nitrofigilis</name>
    <dbReference type="NCBI Taxonomy" id="572480"/>
    <lineage>
        <taxon>Bacteria</taxon>
        <taxon>Pseudomonadati</taxon>
        <taxon>Campylobacterota</taxon>
        <taxon>Epsilonproteobacteria</taxon>
        <taxon>Campylobacterales</taxon>
        <taxon>Arcobacteraceae</taxon>
        <taxon>Arcobacter</taxon>
    </lineage>
</organism>
<evidence type="ECO:0000313" key="3">
    <source>
        <dbReference type="EMBL" id="ADG93866.1"/>
    </source>
</evidence>
<evidence type="ECO:0000256" key="1">
    <source>
        <dbReference type="ARBA" id="ARBA00007169"/>
    </source>
</evidence>
<dbReference type="EMBL" id="CP001999">
    <property type="protein sequence ID" value="ADG93866.1"/>
    <property type="molecule type" value="Genomic_DNA"/>
</dbReference>
<dbReference type="InterPro" id="IPR012223">
    <property type="entry name" value="TEII"/>
</dbReference>
<dbReference type="eggNOG" id="COG3208">
    <property type="taxonomic scope" value="Bacteria"/>
</dbReference>
<evidence type="ECO:0000313" key="4">
    <source>
        <dbReference type="Proteomes" id="UP000000939"/>
    </source>
</evidence>
<dbReference type="STRING" id="572480.Arnit_2214"/>
<dbReference type="GO" id="GO:0016297">
    <property type="term" value="F:fatty acyl-[ACP] hydrolase activity"/>
    <property type="evidence" value="ECO:0007669"/>
    <property type="project" value="UniProtKB-EC"/>
</dbReference>
<dbReference type="PANTHER" id="PTHR11487">
    <property type="entry name" value="THIOESTERASE"/>
    <property type="match status" value="1"/>
</dbReference>
<dbReference type="Proteomes" id="UP000000939">
    <property type="component" value="Chromosome"/>
</dbReference>
<dbReference type="InterPro" id="IPR001031">
    <property type="entry name" value="Thioesterase"/>
</dbReference>
<dbReference type="HOGENOM" id="CLU_070456_1_1_7"/>
<dbReference type="EC" id="3.1.2.14" evidence="3"/>
<gene>
    <name evidence="3" type="ordered locus">Arnit_2214</name>
</gene>
<dbReference type="PANTHER" id="PTHR11487:SF0">
    <property type="entry name" value="S-ACYL FATTY ACID SYNTHASE THIOESTERASE, MEDIUM CHAIN"/>
    <property type="match status" value="1"/>
</dbReference>
<feature type="domain" description="Thioesterase" evidence="2">
    <location>
        <begin position="21"/>
        <end position="241"/>
    </location>
</feature>
<keyword evidence="4" id="KW-1185">Reference proteome</keyword>
<sequence length="247" mass="28598">MDSITKNKWIQYEEKENVKLRLFCLPYAGGGSSIYRLWQKSMPEHIQVCKIQLPGRENRIDEQAIDSMEDLVKTLAKQLFNYLDKPFALFGHSMGAMATYELAKYLSNNTPYSPKHVFVSGCRTPNTPHNHITYHLEGEEFIDSLRQRGGTNEVLLNNKDYMKMVEPTLRADLKLIERWHHNDIETLNCPLTVLGGVNDTLVLPTNLKQWHQYTNKIFELKLFEGDHFFINDDSHNIASIVANTLKQ</sequence>
<dbReference type="GO" id="GO:0008610">
    <property type="term" value="P:lipid biosynthetic process"/>
    <property type="evidence" value="ECO:0007669"/>
    <property type="project" value="TreeGrafter"/>
</dbReference>
<keyword evidence="3" id="KW-0378">Hydrolase</keyword>
<dbReference type="AlphaFoldDB" id="D5V0Q4"/>
<dbReference type="Gene3D" id="3.40.50.1820">
    <property type="entry name" value="alpha/beta hydrolase"/>
    <property type="match status" value="1"/>
</dbReference>
<evidence type="ECO:0000259" key="2">
    <source>
        <dbReference type="Pfam" id="PF00975"/>
    </source>
</evidence>
<dbReference type="KEGG" id="ant:Arnit_2214"/>
<comment type="similarity">
    <text evidence="1">Belongs to the thioesterase family.</text>
</comment>
<reference evidence="3 4" key="1">
    <citation type="journal article" date="2010" name="Stand. Genomic Sci.">
        <title>Complete genome sequence of Arcobacter nitrofigilis type strain (CI).</title>
        <authorList>
            <person name="Pati A."/>
            <person name="Gronow S."/>
            <person name="Lapidus A."/>
            <person name="Copeland A."/>
            <person name="Glavina Del Rio T."/>
            <person name="Nolan M."/>
            <person name="Lucas S."/>
            <person name="Tice H."/>
            <person name="Cheng J.F."/>
            <person name="Han C."/>
            <person name="Chertkov O."/>
            <person name="Bruce D."/>
            <person name="Tapia R."/>
            <person name="Goodwin L."/>
            <person name="Pitluck S."/>
            <person name="Liolios K."/>
            <person name="Ivanova N."/>
            <person name="Mavromatis K."/>
            <person name="Chen A."/>
            <person name="Palaniappan K."/>
            <person name="Land M."/>
            <person name="Hauser L."/>
            <person name="Chang Y.J."/>
            <person name="Jeffries C.D."/>
            <person name="Detter J.C."/>
            <person name="Rohde M."/>
            <person name="Goker M."/>
            <person name="Bristow J."/>
            <person name="Eisen J.A."/>
            <person name="Markowitz V."/>
            <person name="Hugenholtz P."/>
            <person name="Klenk H.P."/>
            <person name="Kyrpides N.C."/>
        </authorList>
    </citation>
    <scope>NUCLEOTIDE SEQUENCE [LARGE SCALE GENOMIC DNA]</scope>
    <source>
        <strain evidence="4">ATCC 33309 / DSM 7299 / CCUG 15893 / LMG 7604 / NCTC 12251 / CI</strain>
    </source>
</reference>
<dbReference type="InterPro" id="IPR029058">
    <property type="entry name" value="AB_hydrolase_fold"/>
</dbReference>
<dbReference type="SUPFAM" id="SSF53474">
    <property type="entry name" value="alpha/beta-Hydrolases"/>
    <property type="match status" value="1"/>
</dbReference>